<comment type="caution">
    <text evidence="2">The sequence shown here is derived from an EMBL/GenBank/DDBJ whole genome shotgun (WGS) entry which is preliminary data.</text>
</comment>
<name>A0A2T2WD18_9FIRM</name>
<sequence length="145" mass="15531">MTQRSTHQFWIALQPIAHLATGDVVAHEALLRDGRGSHTNSATDLFREAAREGQQGPLEQTALDLALRRVNDLPTGQKLFVNVGEPAGPTLPAAADPARVVLEVSEGHNIVDNPRIIAQARAWREAGYAIALDDYGVGHMGLGAL</sequence>
<dbReference type="InterPro" id="IPR001633">
    <property type="entry name" value="EAL_dom"/>
</dbReference>
<organism evidence="2 3">
    <name type="scientific">Sulfobacillus acidophilus</name>
    <dbReference type="NCBI Taxonomy" id="53633"/>
    <lineage>
        <taxon>Bacteria</taxon>
        <taxon>Bacillati</taxon>
        <taxon>Bacillota</taxon>
        <taxon>Clostridia</taxon>
        <taxon>Eubacteriales</taxon>
        <taxon>Clostridiales Family XVII. Incertae Sedis</taxon>
        <taxon>Sulfobacillus</taxon>
    </lineage>
</organism>
<dbReference type="InterPro" id="IPR050706">
    <property type="entry name" value="Cyclic-di-GMP_PDE-like"/>
</dbReference>
<dbReference type="PANTHER" id="PTHR33121:SF76">
    <property type="entry name" value="SIGNALING PROTEIN"/>
    <property type="match status" value="1"/>
</dbReference>
<evidence type="ECO:0000313" key="3">
    <source>
        <dbReference type="Proteomes" id="UP000241848"/>
    </source>
</evidence>
<dbReference type="PROSITE" id="PS50883">
    <property type="entry name" value="EAL"/>
    <property type="match status" value="1"/>
</dbReference>
<dbReference type="Proteomes" id="UP000241848">
    <property type="component" value="Unassembled WGS sequence"/>
</dbReference>
<feature type="domain" description="EAL" evidence="1">
    <location>
        <begin position="1"/>
        <end position="145"/>
    </location>
</feature>
<protein>
    <recommendedName>
        <fullName evidence="1">EAL domain-containing protein</fullName>
    </recommendedName>
</protein>
<dbReference type="SUPFAM" id="SSF141868">
    <property type="entry name" value="EAL domain-like"/>
    <property type="match status" value="1"/>
</dbReference>
<dbReference type="EMBL" id="PXYV01000084">
    <property type="protein sequence ID" value="PSR20131.1"/>
    <property type="molecule type" value="Genomic_DNA"/>
</dbReference>
<evidence type="ECO:0000259" key="1">
    <source>
        <dbReference type="PROSITE" id="PS50883"/>
    </source>
</evidence>
<dbReference type="InterPro" id="IPR035919">
    <property type="entry name" value="EAL_sf"/>
</dbReference>
<dbReference type="GO" id="GO:0071111">
    <property type="term" value="F:cyclic-guanylate-specific phosphodiesterase activity"/>
    <property type="evidence" value="ECO:0007669"/>
    <property type="project" value="InterPro"/>
</dbReference>
<dbReference type="Pfam" id="PF00563">
    <property type="entry name" value="EAL"/>
    <property type="match status" value="1"/>
</dbReference>
<evidence type="ECO:0000313" key="2">
    <source>
        <dbReference type="EMBL" id="PSR20131.1"/>
    </source>
</evidence>
<dbReference type="Gene3D" id="3.20.20.450">
    <property type="entry name" value="EAL domain"/>
    <property type="match status" value="1"/>
</dbReference>
<accession>A0A2T2WD18</accession>
<dbReference type="PANTHER" id="PTHR33121">
    <property type="entry name" value="CYCLIC DI-GMP PHOSPHODIESTERASE PDEF"/>
    <property type="match status" value="1"/>
</dbReference>
<reference evidence="2 3" key="1">
    <citation type="journal article" date="2014" name="BMC Genomics">
        <title>Comparison of environmental and isolate Sulfobacillus genomes reveals diverse carbon, sulfur, nitrogen, and hydrogen metabolisms.</title>
        <authorList>
            <person name="Justice N.B."/>
            <person name="Norman A."/>
            <person name="Brown C.T."/>
            <person name="Singh A."/>
            <person name="Thomas B.C."/>
            <person name="Banfield J.F."/>
        </authorList>
    </citation>
    <scope>NUCLEOTIDE SEQUENCE [LARGE SCALE GENOMIC DNA]</scope>
    <source>
        <strain evidence="2">AMDSBA3</strain>
    </source>
</reference>
<proteinExistence type="predicted"/>
<gene>
    <name evidence="2" type="ORF">C7B45_16410</name>
</gene>
<dbReference type="AlphaFoldDB" id="A0A2T2WD18"/>